<dbReference type="EC" id="2.3.2.27" evidence="4"/>
<evidence type="ECO:0000259" key="3">
    <source>
        <dbReference type="PROSITE" id="PS50089"/>
    </source>
</evidence>
<dbReference type="InterPro" id="IPR013083">
    <property type="entry name" value="Znf_RING/FYVE/PHD"/>
</dbReference>
<gene>
    <name evidence="4" type="ORF">AAHA92_18516</name>
</gene>
<feature type="compositionally biased region" description="Acidic residues" evidence="2">
    <location>
        <begin position="167"/>
        <end position="180"/>
    </location>
</feature>
<evidence type="ECO:0000313" key="4">
    <source>
        <dbReference type="EMBL" id="KAL1550572.1"/>
    </source>
</evidence>
<dbReference type="InterPro" id="IPR043312">
    <property type="entry name" value="AtBBR-like"/>
</dbReference>
<dbReference type="PANTHER" id="PTHR47530:SF4">
    <property type="entry name" value="E3 UBIQUITIN LIGASE BIG BROTHER-RELATED"/>
    <property type="match status" value="1"/>
</dbReference>
<dbReference type="EMBL" id="JBEAFC010000007">
    <property type="protein sequence ID" value="KAL1550572.1"/>
    <property type="molecule type" value="Genomic_DNA"/>
</dbReference>
<dbReference type="Proteomes" id="UP001567538">
    <property type="component" value="Unassembled WGS sequence"/>
</dbReference>
<feature type="compositionally biased region" description="Polar residues" evidence="2">
    <location>
        <begin position="10"/>
        <end position="23"/>
    </location>
</feature>
<feature type="domain" description="RING-type" evidence="3">
    <location>
        <begin position="242"/>
        <end position="283"/>
    </location>
</feature>
<dbReference type="PANTHER" id="PTHR47530">
    <property type="entry name" value="E3 UBIQUITIN LIGASE BIG BROTHER-RELATED"/>
    <property type="match status" value="1"/>
</dbReference>
<keyword evidence="5" id="KW-1185">Reference proteome</keyword>
<dbReference type="GO" id="GO:0008270">
    <property type="term" value="F:zinc ion binding"/>
    <property type="evidence" value="ECO:0007669"/>
    <property type="project" value="UniProtKB-KW"/>
</dbReference>
<dbReference type="PROSITE" id="PS50089">
    <property type="entry name" value="ZF_RING_2"/>
    <property type="match status" value="1"/>
</dbReference>
<dbReference type="SMART" id="SM00184">
    <property type="entry name" value="RING"/>
    <property type="match status" value="1"/>
</dbReference>
<dbReference type="InterPro" id="IPR001841">
    <property type="entry name" value="Znf_RING"/>
</dbReference>
<dbReference type="AlphaFoldDB" id="A0ABD1H2C9"/>
<keyword evidence="1" id="KW-0863">Zinc-finger</keyword>
<feature type="region of interest" description="Disordered" evidence="2">
    <location>
        <begin position="1"/>
        <end position="46"/>
    </location>
</feature>
<reference evidence="4 5" key="1">
    <citation type="submission" date="2024-06" db="EMBL/GenBank/DDBJ databases">
        <title>A chromosome level genome sequence of Diviner's sage (Salvia divinorum).</title>
        <authorList>
            <person name="Ford S.A."/>
            <person name="Ro D.-K."/>
            <person name="Ness R.W."/>
            <person name="Phillips M.A."/>
        </authorList>
    </citation>
    <scope>NUCLEOTIDE SEQUENCE [LARGE SCALE GENOMIC DNA]</scope>
    <source>
        <strain evidence="4">SAF-2024a</strain>
        <tissue evidence="4">Leaf</tissue>
    </source>
</reference>
<keyword evidence="1" id="KW-0479">Metal-binding</keyword>
<keyword evidence="1" id="KW-0862">Zinc</keyword>
<dbReference type="SUPFAM" id="SSF57850">
    <property type="entry name" value="RING/U-box"/>
    <property type="match status" value="1"/>
</dbReference>
<comment type="caution">
    <text evidence="4">The sequence shown here is derived from an EMBL/GenBank/DDBJ whole genome shotgun (WGS) entry which is preliminary data.</text>
</comment>
<evidence type="ECO:0000256" key="1">
    <source>
        <dbReference type="PROSITE-ProRule" id="PRU00175"/>
    </source>
</evidence>
<name>A0ABD1H2C9_SALDI</name>
<dbReference type="Pfam" id="PF13639">
    <property type="entry name" value="zf-RING_2"/>
    <property type="match status" value="1"/>
</dbReference>
<evidence type="ECO:0000256" key="2">
    <source>
        <dbReference type="SAM" id="MobiDB-lite"/>
    </source>
</evidence>
<dbReference type="FunFam" id="3.30.40.10:FF:000417">
    <property type="entry name" value="E3 ubiquitin ligase BIG BROTHER-related"/>
    <property type="match status" value="1"/>
</dbReference>
<keyword evidence="4" id="KW-0808">Transferase</keyword>
<dbReference type="GO" id="GO:0061630">
    <property type="term" value="F:ubiquitin protein ligase activity"/>
    <property type="evidence" value="ECO:0007669"/>
    <property type="project" value="UniProtKB-EC"/>
</dbReference>
<dbReference type="Gene3D" id="3.30.40.10">
    <property type="entry name" value="Zinc/RING finger domain, C3HC4 (zinc finger)"/>
    <property type="match status" value="1"/>
</dbReference>
<organism evidence="4 5">
    <name type="scientific">Salvia divinorum</name>
    <name type="common">Maria pastora</name>
    <name type="synonym">Diviner's sage</name>
    <dbReference type="NCBI Taxonomy" id="28513"/>
    <lineage>
        <taxon>Eukaryota</taxon>
        <taxon>Viridiplantae</taxon>
        <taxon>Streptophyta</taxon>
        <taxon>Embryophyta</taxon>
        <taxon>Tracheophyta</taxon>
        <taxon>Spermatophyta</taxon>
        <taxon>Magnoliopsida</taxon>
        <taxon>eudicotyledons</taxon>
        <taxon>Gunneridae</taxon>
        <taxon>Pentapetalae</taxon>
        <taxon>asterids</taxon>
        <taxon>lamiids</taxon>
        <taxon>Lamiales</taxon>
        <taxon>Lamiaceae</taxon>
        <taxon>Nepetoideae</taxon>
        <taxon>Mentheae</taxon>
        <taxon>Salviinae</taxon>
        <taxon>Salvia</taxon>
        <taxon>Salvia subgen. Calosphace</taxon>
    </lineage>
</organism>
<feature type="region of interest" description="Disordered" evidence="2">
    <location>
        <begin position="73"/>
        <end position="103"/>
    </location>
</feature>
<feature type="region of interest" description="Disordered" evidence="2">
    <location>
        <begin position="165"/>
        <end position="194"/>
    </location>
</feature>
<accession>A0ABD1H2C9</accession>
<feature type="compositionally biased region" description="Acidic residues" evidence="2">
    <location>
        <begin position="94"/>
        <end position="103"/>
    </location>
</feature>
<evidence type="ECO:0000313" key="5">
    <source>
        <dbReference type="Proteomes" id="UP001567538"/>
    </source>
</evidence>
<protein>
    <submittedName>
        <fullName evidence="4">RING-type E3 ubiquitin transferase</fullName>
        <ecNumber evidence="4">2.3.2.27</ecNumber>
    </submittedName>
</protein>
<sequence length="292" mass="32038">MENANDKADSGNTAAQDNHCNPSDDNDDPIAAEVTGNRPRRTPFADLTQVDADLALARTLQEQESAYMMLRMGVDGGSDYGSWEAESYEHDNANEEDYEESDVEVGNVEGRVFGEHARAEGEEDDDQDVELNPSAFSDDEAFARALQDSVDEDMAARLLALAGMNESEGDDEDEDEDEEDHGGNSQDAWEEVDPDELSYEELLALGEIVGTESRGLSAETIASLPSINYKSQGNQEGISDSCVICRLDFEDDDTLILLSCKHSYHSECINNWLQINKVCPVCSAEVSNSRIS</sequence>
<keyword evidence="4" id="KW-0012">Acyltransferase</keyword>
<proteinExistence type="predicted"/>